<evidence type="ECO:0000259" key="2">
    <source>
        <dbReference type="PROSITE" id="PS50125"/>
    </source>
</evidence>
<dbReference type="PANTHER" id="PTHR43081:SF18">
    <property type="entry name" value="BLL7624 PROTEIN"/>
    <property type="match status" value="1"/>
</dbReference>
<dbReference type="InterPro" id="IPR050697">
    <property type="entry name" value="Adenylyl/Guanylyl_Cyclase_3/4"/>
</dbReference>
<dbReference type="EMBL" id="FNCV01000002">
    <property type="protein sequence ID" value="SDG78386.1"/>
    <property type="molecule type" value="Genomic_DNA"/>
</dbReference>
<keyword evidence="1" id="KW-0175">Coiled coil</keyword>
<dbReference type="AlphaFoldDB" id="A0A1G7X2L1"/>
<dbReference type="Gene3D" id="3.30.70.1230">
    <property type="entry name" value="Nucleotide cyclase"/>
    <property type="match status" value="1"/>
</dbReference>
<dbReference type="Pfam" id="PF00211">
    <property type="entry name" value="Guanylate_cyc"/>
    <property type="match status" value="1"/>
</dbReference>
<dbReference type="PANTHER" id="PTHR43081">
    <property type="entry name" value="ADENYLATE CYCLASE, TERMINAL-DIFFERENTIATION SPECIFIC-RELATED"/>
    <property type="match status" value="1"/>
</dbReference>
<dbReference type="GO" id="GO:0035556">
    <property type="term" value="P:intracellular signal transduction"/>
    <property type="evidence" value="ECO:0007669"/>
    <property type="project" value="InterPro"/>
</dbReference>
<protein>
    <submittedName>
        <fullName evidence="3">Adenylate cyclase, class 3</fullName>
    </submittedName>
</protein>
<feature type="domain" description="Guanylate cyclase" evidence="2">
    <location>
        <begin position="113"/>
        <end position="248"/>
    </location>
</feature>
<dbReference type="CDD" id="cd07302">
    <property type="entry name" value="CHD"/>
    <property type="match status" value="1"/>
</dbReference>
<gene>
    <name evidence="3" type="ORF">SAMN05421742_102408</name>
</gene>
<dbReference type="InterPro" id="IPR029787">
    <property type="entry name" value="Nucleotide_cyclase"/>
</dbReference>
<organism evidence="3 4">
    <name type="scientific">Roseospirillum parvum</name>
    <dbReference type="NCBI Taxonomy" id="83401"/>
    <lineage>
        <taxon>Bacteria</taxon>
        <taxon>Pseudomonadati</taxon>
        <taxon>Pseudomonadota</taxon>
        <taxon>Alphaproteobacteria</taxon>
        <taxon>Rhodospirillales</taxon>
        <taxon>Rhodospirillaceae</taxon>
        <taxon>Roseospirillum</taxon>
    </lineage>
</organism>
<name>A0A1G7X2L1_9PROT</name>
<dbReference type="RefSeq" id="WP_092616383.1">
    <property type="nucleotide sequence ID" value="NZ_FNCV01000002.1"/>
</dbReference>
<reference evidence="4" key="1">
    <citation type="submission" date="2016-10" db="EMBL/GenBank/DDBJ databases">
        <authorList>
            <person name="Varghese N."/>
            <person name="Submissions S."/>
        </authorList>
    </citation>
    <scope>NUCLEOTIDE SEQUENCE [LARGE SCALE GENOMIC DNA]</scope>
    <source>
        <strain evidence="4">930I</strain>
    </source>
</reference>
<keyword evidence="4" id="KW-1185">Reference proteome</keyword>
<dbReference type="Proteomes" id="UP000217076">
    <property type="component" value="Unassembled WGS sequence"/>
</dbReference>
<evidence type="ECO:0000313" key="4">
    <source>
        <dbReference type="Proteomes" id="UP000217076"/>
    </source>
</evidence>
<accession>A0A1G7X2L1</accession>
<dbReference type="GO" id="GO:0004016">
    <property type="term" value="F:adenylate cyclase activity"/>
    <property type="evidence" value="ECO:0007669"/>
    <property type="project" value="UniProtKB-ARBA"/>
</dbReference>
<dbReference type="InterPro" id="IPR001054">
    <property type="entry name" value="A/G_cyclase"/>
</dbReference>
<dbReference type="PROSITE" id="PS50125">
    <property type="entry name" value="GUANYLATE_CYCLASE_2"/>
    <property type="match status" value="1"/>
</dbReference>
<evidence type="ECO:0000256" key="1">
    <source>
        <dbReference type="SAM" id="Coils"/>
    </source>
</evidence>
<proteinExistence type="predicted"/>
<evidence type="ECO:0000313" key="3">
    <source>
        <dbReference type="EMBL" id="SDG78386.1"/>
    </source>
</evidence>
<dbReference type="SUPFAM" id="SSF55073">
    <property type="entry name" value="Nucleotide cyclase"/>
    <property type="match status" value="1"/>
</dbReference>
<dbReference type="GO" id="GO:0006171">
    <property type="term" value="P:cAMP biosynthetic process"/>
    <property type="evidence" value="ECO:0007669"/>
    <property type="project" value="TreeGrafter"/>
</dbReference>
<sequence length="357" mass="40748">MTSKIFKKESAIVEDSRALLARPELFADAEAREGFSRLLEAYEKQMRSTQKLLRLSDRNEAQLNELARDLEGKNSRLEELSDKLSRYLAPQIYKAIFEGAQDVSLATRRKKLTVFFSDLKGFTETSETLQPEALTYLLNDYFSEMSTIAIDHGATIDKFIGDAMLMFFGDPHSDGDRADAAKCVRMAVRMQQRMKDLRARWRNEGFERPFSMRIGINTGYCNVGNFGSTKRMDYTIIGAEVNLAARLESQADPDGILMSYETYALVRDFVETEERSAMRVKGIAREIRPFAVTNIYDPDLSRRSFIRKERYGLKLLADLERLQGEDRRQAIAELEEVIHDLKTLPESGRPVAGDETS</sequence>
<feature type="coiled-coil region" evidence="1">
    <location>
        <begin position="39"/>
        <end position="83"/>
    </location>
</feature>
<dbReference type="SMART" id="SM00044">
    <property type="entry name" value="CYCc"/>
    <property type="match status" value="1"/>
</dbReference>
<dbReference type="STRING" id="83401.SAMN05421742_102408"/>
<dbReference type="OrthoDB" id="9789782at2"/>